<name>A0A7J7N7F6_9MAGN</name>
<keyword evidence="1" id="KW-0175">Coiled coil</keyword>
<dbReference type="OrthoDB" id="1997377at2759"/>
<comment type="caution">
    <text evidence="2">The sequence shown here is derived from an EMBL/GenBank/DDBJ whole genome shotgun (WGS) entry which is preliminary data.</text>
</comment>
<keyword evidence="3" id="KW-1185">Reference proteome</keyword>
<dbReference type="AlphaFoldDB" id="A0A7J7N7F6"/>
<protein>
    <submittedName>
        <fullName evidence="2">Uncharacterized protein</fullName>
    </submittedName>
</protein>
<reference evidence="2 3" key="1">
    <citation type="journal article" date="2020" name="IScience">
        <title>Genome Sequencing of the Endangered Kingdonia uniflora (Circaeasteraceae, Ranunculales) Reveals Potential Mechanisms of Evolutionary Specialization.</title>
        <authorList>
            <person name="Sun Y."/>
            <person name="Deng T."/>
            <person name="Zhang A."/>
            <person name="Moore M.J."/>
            <person name="Landis J.B."/>
            <person name="Lin N."/>
            <person name="Zhang H."/>
            <person name="Zhang X."/>
            <person name="Huang J."/>
            <person name="Zhang X."/>
            <person name="Sun H."/>
            <person name="Wang H."/>
        </authorList>
    </citation>
    <scope>NUCLEOTIDE SEQUENCE [LARGE SCALE GENOMIC DNA]</scope>
    <source>
        <strain evidence="2">TB1705</strain>
        <tissue evidence="2">Leaf</tissue>
    </source>
</reference>
<gene>
    <name evidence="2" type="ORF">GIB67_021109</name>
</gene>
<feature type="coiled-coil region" evidence="1">
    <location>
        <begin position="57"/>
        <end position="87"/>
    </location>
</feature>
<proteinExistence type="predicted"/>
<organism evidence="2 3">
    <name type="scientific">Kingdonia uniflora</name>
    <dbReference type="NCBI Taxonomy" id="39325"/>
    <lineage>
        <taxon>Eukaryota</taxon>
        <taxon>Viridiplantae</taxon>
        <taxon>Streptophyta</taxon>
        <taxon>Embryophyta</taxon>
        <taxon>Tracheophyta</taxon>
        <taxon>Spermatophyta</taxon>
        <taxon>Magnoliopsida</taxon>
        <taxon>Ranunculales</taxon>
        <taxon>Circaeasteraceae</taxon>
        <taxon>Kingdonia</taxon>
    </lineage>
</organism>
<evidence type="ECO:0000256" key="1">
    <source>
        <dbReference type="SAM" id="Coils"/>
    </source>
</evidence>
<evidence type="ECO:0000313" key="3">
    <source>
        <dbReference type="Proteomes" id="UP000541444"/>
    </source>
</evidence>
<dbReference type="Proteomes" id="UP000541444">
    <property type="component" value="Unassembled WGS sequence"/>
</dbReference>
<sequence length="172" mass="19450">MLASVDFSSFGESRSQGDGIINQFELLNRCGYVIKVANIDGWIKSSAKNFSTTNTNNQDHQESIKELKGKADELKGVKEELKTLQRRTYDGELTNVEQNREVSRYTSTWMELRRRLRVVCFGSARAYVGYSKVGNGETASTCPVDDYMRIVRDALNAKRYEMDSVLPVIASD</sequence>
<dbReference type="EMBL" id="JACGCM010001009">
    <property type="protein sequence ID" value="KAF6162960.1"/>
    <property type="molecule type" value="Genomic_DNA"/>
</dbReference>
<evidence type="ECO:0000313" key="2">
    <source>
        <dbReference type="EMBL" id="KAF6162960.1"/>
    </source>
</evidence>
<accession>A0A7J7N7F6</accession>